<keyword evidence="3" id="KW-1185">Reference proteome</keyword>
<reference evidence="2" key="1">
    <citation type="submission" date="2022-11" db="EMBL/GenBank/DDBJ databases">
        <authorList>
            <person name="Petersen C."/>
        </authorList>
    </citation>
    <scope>NUCLEOTIDE SEQUENCE</scope>
    <source>
        <strain evidence="2">IBT 29864</strain>
    </source>
</reference>
<keyword evidence="1" id="KW-0175">Coiled coil</keyword>
<dbReference type="OrthoDB" id="3559235at2759"/>
<dbReference type="Proteomes" id="UP001147782">
    <property type="component" value="Unassembled WGS sequence"/>
</dbReference>
<gene>
    <name evidence="2" type="ORF">N7496_001850</name>
</gene>
<sequence length="268" mass="29448">MVIQLIQQAAKRQAELRSKLEEYSEEVGETKRIVELVQNEDALQTSGAVAMVRRVENLGQGLKRHLMSMGQPKSALRQFGHQLISGSEDEAQLASFMVRLGRAKQDLILQIQVANVGLAKSINNTLLVEMATVNKLHALLQETLGEGKGLKIAEFLRQKGAVLEGSESIQLSDAEYDKLQTEEREALHPEPVDAALNVGGRRIIVDNLTRDQALQINGPVAVDIWKDMAFIKIEGNIASDTAIQTNYPVSMDVFRELLAARAAGIGSR</sequence>
<protein>
    <submittedName>
        <fullName evidence="2">Uncharacterized protein</fullName>
    </submittedName>
</protein>
<reference evidence="2" key="2">
    <citation type="journal article" date="2023" name="IMA Fungus">
        <title>Comparative genomic study of the Penicillium genus elucidates a diverse pangenome and 15 lateral gene transfer events.</title>
        <authorList>
            <person name="Petersen C."/>
            <person name="Sorensen T."/>
            <person name="Nielsen M.R."/>
            <person name="Sondergaard T.E."/>
            <person name="Sorensen J.L."/>
            <person name="Fitzpatrick D.A."/>
            <person name="Frisvad J.C."/>
            <person name="Nielsen K.L."/>
        </authorList>
    </citation>
    <scope>NUCLEOTIDE SEQUENCE</scope>
    <source>
        <strain evidence="2">IBT 29864</strain>
    </source>
</reference>
<proteinExistence type="predicted"/>
<dbReference type="EMBL" id="JAPZBS010000001">
    <property type="protein sequence ID" value="KAJ5390782.1"/>
    <property type="molecule type" value="Genomic_DNA"/>
</dbReference>
<accession>A0A9W9VWR4</accession>
<dbReference type="GeneID" id="81433958"/>
<name>A0A9W9VWR4_9EURO</name>
<dbReference type="AlphaFoldDB" id="A0A9W9VWR4"/>
<evidence type="ECO:0000313" key="3">
    <source>
        <dbReference type="Proteomes" id="UP001147782"/>
    </source>
</evidence>
<evidence type="ECO:0000256" key="1">
    <source>
        <dbReference type="SAM" id="Coils"/>
    </source>
</evidence>
<organism evidence="2 3">
    <name type="scientific">Penicillium cataractarum</name>
    <dbReference type="NCBI Taxonomy" id="2100454"/>
    <lineage>
        <taxon>Eukaryota</taxon>
        <taxon>Fungi</taxon>
        <taxon>Dikarya</taxon>
        <taxon>Ascomycota</taxon>
        <taxon>Pezizomycotina</taxon>
        <taxon>Eurotiomycetes</taxon>
        <taxon>Eurotiomycetidae</taxon>
        <taxon>Eurotiales</taxon>
        <taxon>Aspergillaceae</taxon>
        <taxon>Penicillium</taxon>
    </lineage>
</organism>
<dbReference type="RefSeq" id="XP_056561510.1">
    <property type="nucleotide sequence ID" value="XM_056694781.1"/>
</dbReference>
<feature type="coiled-coil region" evidence="1">
    <location>
        <begin position="6"/>
        <end position="40"/>
    </location>
</feature>
<comment type="caution">
    <text evidence="2">The sequence shown here is derived from an EMBL/GenBank/DDBJ whole genome shotgun (WGS) entry which is preliminary data.</text>
</comment>
<evidence type="ECO:0000313" key="2">
    <source>
        <dbReference type="EMBL" id="KAJ5390782.1"/>
    </source>
</evidence>